<evidence type="ECO:0000256" key="1">
    <source>
        <dbReference type="ARBA" id="ARBA00004141"/>
    </source>
</evidence>
<feature type="domain" description="PAC" evidence="11">
    <location>
        <begin position="518"/>
        <end position="569"/>
    </location>
</feature>
<name>A0ABT7C2G6_9CYAN</name>
<protein>
    <submittedName>
        <fullName evidence="12">Ammonium transporter</fullName>
    </submittedName>
</protein>
<dbReference type="Gene3D" id="3.60.40.10">
    <property type="entry name" value="PPM-type phosphatase domain"/>
    <property type="match status" value="1"/>
</dbReference>
<dbReference type="InterPro" id="IPR001932">
    <property type="entry name" value="PPM-type_phosphatase-like_dom"/>
</dbReference>
<sequence>MNVTDTLWILVCSGLVFLMQPGFMCLESGLTRSKNSINVAVKNIADFGISVTLFWAVGYALMFGESLAGWVGISNFFISIDSASVATFFLFQTMFCSTSTTIVSGAVAERMKFISYLVVSSLVSGLIYPVFGGWAWSGINGAQALGWLGRLGFIDFAGSTVVHSVGAWVSLAVLLIVGPRAGRFRYSGGPRKIHGSNMQLAVLGTMLLWFGWLGFNGGSNLALDDKVPEIMVNTIMAGASGMITGAAISWHRRKIPQVEALMNGSLAGLVAITASCYAVTTAEAVIIGVIGAGVMMLVAQLLEDWKIDDAVDAIAVHGGAGIWGTLAVAWFGDPEILGTGLEFREQLGVQVLGIIVAGAWAFSMTYVLLWFINRTISLRVSLAEEKVGLNISEHEAKTEIHDLFQVMNEQAKNQDLSLRVPVEPFTEVGQIAHRYNQVMAALEEAVSKTQAIFNTATDGILTFTSSSLEITKANPSAEKIFGYPFSELMGLSLDRLIVLPEQTIGDRLMVLQQLLKPGRHEVFGLRSNGEIFPLEATAIEAVLHDNHTFYVGTFRDITQRKLTEEALANANQEILALNKQLQAENFRMSTELDVARKLQKILLPTDRDMSEIMELDICAFMEPASEVGGDYYDILPHSRGVKIAIGDVTGHGLESGVLSIMVQTAVRTLLETKQENSQHFLDILNRTIYHNVHRMRSEKNLTFMMLDYDRGSLKVSGQHEELLIVRRDGTIERIDTIDLGIPLGLEEEMSDFFTSISIQLSPGDGGILYTDGITESIGPNGKYYGLRRLCDRISALWGESVEDVRDGIIHDVRLHLGEATSNDDITLVVFKRKNEELPEVSE</sequence>
<feature type="transmembrane region" description="Helical" evidence="9">
    <location>
        <begin position="230"/>
        <end position="248"/>
    </location>
</feature>
<evidence type="ECO:0000313" key="12">
    <source>
        <dbReference type="EMBL" id="MDJ1185651.1"/>
    </source>
</evidence>
<dbReference type="InterPro" id="IPR000700">
    <property type="entry name" value="PAS-assoc_C"/>
</dbReference>
<dbReference type="InterPro" id="IPR000014">
    <property type="entry name" value="PAS"/>
</dbReference>
<dbReference type="InterPro" id="IPR029020">
    <property type="entry name" value="Ammonium/urea_transptr"/>
</dbReference>
<evidence type="ECO:0000256" key="9">
    <source>
        <dbReference type="SAM" id="Phobius"/>
    </source>
</evidence>
<dbReference type="Pfam" id="PF07228">
    <property type="entry name" value="SpoIIE"/>
    <property type="match status" value="1"/>
</dbReference>
<dbReference type="SUPFAM" id="SSF111352">
    <property type="entry name" value="Ammonium transporter"/>
    <property type="match status" value="1"/>
</dbReference>
<dbReference type="Proteomes" id="UP001232992">
    <property type="component" value="Unassembled WGS sequence"/>
</dbReference>
<feature type="transmembrane region" description="Helical" evidence="9">
    <location>
        <begin position="351"/>
        <end position="372"/>
    </location>
</feature>
<evidence type="ECO:0000256" key="6">
    <source>
        <dbReference type="ARBA" id="ARBA00023136"/>
    </source>
</evidence>
<feature type="transmembrane region" description="Helical" evidence="9">
    <location>
        <begin position="314"/>
        <end position="331"/>
    </location>
</feature>
<keyword evidence="3" id="KW-0813">Transport</keyword>
<evidence type="ECO:0000256" key="8">
    <source>
        <dbReference type="SAM" id="Coils"/>
    </source>
</evidence>
<dbReference type="SMART" id="SM00091">
    <property type="entry name" value="PAS"/>
    <property type="match status" value="1"/>
</dbReference>
<dbReference type="InterPro" id="IPR035965">
    <property type="entry name" value="PAS-like_dom_sf"/>
</dbReference>
<dbReference type="NCBIfam" id="TIGR00229">
    <property type="entry name" value="sensory_box"/>
    <property type="match status" value="1"/>
</dbReference>
<evidence type="ECO:0000313" key="13">
    <source>
        <dbReference type="Proteomes" id="UP001232992"/>
    </source>
</evidence>
<dbReference type="Gene3D" id="1.10.3430.10">
    <property type="entry name" value="Ammonium transporter AmtB like domains"/>
    <property type="match status" value="1"/>
</dbReference>
<comment type="subcellular location">
    <subcellularLocation>
        <location evidence="1">Membrane</location>
        <topology evidence="1">Multi-pass membrane protein</topology>
    </subcellularLocation>
</comment>
<accession>A0ABT7C2G6</accession>
<dbReference type="Pfam" id="PF13426">
    <property type="entry name" value="PAS_9"/>
    <property type="match status" value="1"/>
</dbReference>
<dbReference type="InterPro" id="IPR001905">
    <property type="entry name" value="Ammonium_transpt"/>
</dbReference>
<feature type="coiled-coil region" evidence="8">
    <location>
        <begin position="560"/>
        <end position="587"/>
    </location>
</feature>
<dbReference type="SMART" id="SM00331">
    <property type="entry name" value="PP2C_SIG"/>
    <property type="match status" value="1"/>
</dbReference>
<evidence type="ECO:0000256" key="7">
    <source>
        <dbReference type="ARBA" id="ARBA00023177"/>
    </source>
</evidence>
<keyword evidence="13" id="KW-1185">Reference proteome</keyword>
<keyword evidence="7" id="KW-0924">Ammonia transport</keyword>
<dbReference type="InterPro" id="IPR024041">
    <property type="entry name" value="NH4_transpt_AmtB-like_dom"/>
</dbReference>
<evidence type="ECO:0000256" key="5">
    <source>
        <dbReference type="ARBA" id="ARBA00022989"/>
    </source>
</evidence>
<feature type="transmembrane region" description="Helical" evidence="9">
    <location>
        <begin position="260"/>
        <end position="280"/>
    </location>
</feature>
<feature type="transmembrane region" description="Helical" evidence="9">
    <location>
        <begin position="198"/>
        <end position="215"/>
    </location>
</feature>
<evidence type="ECO:0000256" key="2">
    <source>
        <dbReference type="ARBA" id="ARBA00005887"/>
    </source>
</evidence>
<keyword evidence="8" id="KW-0175">Coiled coil</keyword>
<dbReference type="InterPro" id="IPR018047">
    <property type="entry name" value="Ammonium_transpt_CS"/>
</dbReference>
<keyword evidence="4 9" id="KW-0812">Transmembrane</keyword>
<feature type="transmembrane region" description="Helical" evidence="9">
    <location>
        <begin position="156"/>
        <end position="177"/>
    </location>
</feature>
<dbReference type="SUPFAM" id="SSF55785">
    <property type="entry name" value="PYP-like sensor domain (PAS domain)"/>
    <property type="match status" value="1"/>
</dbReference>
<dbReference type="PROSITE" id="PS50112">
    <property type="entry name" value="PAS"/>
    <property type="match status" value="1"/>
</dbReference>
<feature type="transmembrane region" description="Helical" evidence="9">
    <location>
        <begin position="113"/>
        <end position="136"/>
    </location>
</feature>
<dbReference type="Gene3D" id="3.30.450.20">
    <property type="entry name" value="PAS domain"/>
    <property type="match status" value="1"/>
</dbReference>
<dbReference type="PANTHER" id="PTHR11730:SF6">
    <property type="entry name" value="AMMONIUM TRANSPORTER"/>
    <property type="match status" value="1"/>
</dbReference>
<dbReference type="EMBL" id="JAQOSQ010000043">
    <property type="protein sequence ID" value="MDJ1185651.1"/>
    <property type="molecule type" value="Genomic_DNA"/>
</dbReference>
<dbReference type="PANTHER" id="PTHR11730">
    <property type="entry name" value="AMMONIUM TRANSPORTER"/>
    <property type="match status" value="1"/>
</dbReference>
<evidence type="ECO:0000259" key="11">
    <source>
        <dbReference type="PROSITE" id="PS50113"/>
    </source>
</evidence>
<evidence type="ECO:0000259" key="10">
    <source>
        <dbReference type="PROSITE" id="PS50112"/>
    </source>
</evidence>
<organism evidence="12 13">
    <name type="scientific">Roseofilum casamattae BLCC-M143</name>
    <dbReference type="NCBI Taxonomy" id="3022442"/>
    <lineage>
        <taxon>Bacteria</taxon>
        <taxon>Bacillati</taxon>
        <taxon>Cyanobacteriota</taxon>
        <taxon>Cyanophyceae</taxon>
        <taxon>Desertifilales</taxon>
        <taxon>Desertifilaceae</taxon>
        <taxon>Roseofilum</taxon>
        <taxon>Roseofilum casamattae</taxon>
    </lineage>
</organism>
<dbReference type="PROSITE" id="PS50113">
    <property type="entry name" value="PAC"/>
    <property type="match status" value="1"/>
</dbReference>
<keyword evidence="6 9" id="KW-0472">Membrane</keyword>
<feature type="transmembrane region" description="Helical" evidence="9">
    <location>
        <begin position="6"/>
        <end position="26"/>
    </location>
</feature>
<comment type="caution">
    <text evidence="12">The sequence shown here is derived from an EMBL/GenBank/DDBJ whole genome shotgun (WGS) entry which is preliminary data.</text>
</comment>
<dbReference type="InterPro" id="IPR036457">
    <property type="entry name" value="PPM-type-like_dom_sf"/>
</dbReference>
<dbReference type="CDD" id="cd00130">
    <property type="entry name" value="PAS"/>
    <property type="match status" value="1"/>
</dbReference>
<evidence type="ECO:0000256" key="3">
    <source>
        <dbReference type="ARBA" id="ARBA00022448"/>
    </source>
</evidence>
<feature type="transmembrane region" description="Helical" evidence="9">
    <location>
        <begin position="47"/>
        <end position="64"/>
    </location>
</feature>
<feature type="domain" description="PAS" evidence="10">
    <location>
        <begin position="445"/>
        <end position="518"/>
    </location>
</feature>
<comment type="similarity">
    <text evidence="2">Belongs to the ammonia transporter channel (TC 1.A.11.2) family.</text>
</comment>
<dbReference type="RefSeq" id="WP_283760292.1">
    <property type="nucleotide sequence ID" value="NZ_JAQOSQ010000043.1"/>
</dbReference>
<dbReference type="PROSITE" id="PS01219">
    <property type="entry name" value="AMMONIUM_TRANSP"/>
    <property type="match status" value="1"/>
</dbReference>
<dbReference type="Pfam" id="PF00909">
    <property type="entry name" value="Ammonium_transp"/>
    <property type="match status" value="1"/>
</dbReference>
<proteinExistence type="inferred from homology"/>
<dbReference type="NCBIfam" id="TIGR00836">
    <property type="entry name" value="amt"/>
    <property type="match status" value="1"/>
</dbReference>
<reference evidence="12 13" key="1">
    <citation type="submission" date="2023-01" db="EMBL/GenBank/DDBJ databases">
        <title>Novel diversity within Roseofilum (Cyanobacteria; Desertifilaceae) from marine benthic mats with descriptions of four novel species.</title>
        <authorList>
            <person name="Wang Y."/>
            <person name="Berthold D.E."/>
            <person name="Hu J."/>
            <person name="Lefler F.W."/>
            <person name="Laughinghouse H.D. IV."/>
        </authorList>
    </citation>
    <scope>NUCLEOTIDE SEQUENCE [LARGE SCALE GENOMIC DNA]</scope>
    <source>
        <strain evidence="12 13">BLCC-M143</strain>
    </source>
</reference>
<evidence type="ECO:0000256" key="4">
    <source>
        <dbReference type="ARBA" id="ARBA00022692"/>
    </source>
</evidence>
<gene>
    <name evidence="12" type="primary">amt</name>
    <name evidence="12" type="ORF">PMH09_20930</name>
</gene>
<keyword evidence="5 9" id="KW-1133">Transmembrane helix</keyword>